<reference evidence="2 3" key="1">
    <citation type="journal article" date="2018" name="Front. Microbiol.">
        <title>Genome-Wide Analysis of Corynespora cassiicola Leaf Fall Disease Putative Effectors.</title>
        <authorList>
            <person name="Lopez D."/>
            <person name="Ribeiro S."/>
            <person name="Label P."/>
            <person name="Fumanal B."/>
            <person name="Venisse J.S."/>
            <person name="Kohler A."/>
            <person name="de Oliveira R.R."/>
            <person name="Labutti K."/>
            <person name="Lipzen A."/>
            <person name="Lail K."/>
            <person name="Bauer D."/>
            <person name="Ohm R.A."/>
            <person name="Barry K.W."/>
            <person name="Spatafora J."/>
            <person name="Grigoriev I.V."/>
            <person name="Martin F.M."/>
            <person name="Pujade-Renaud V."/>
        </authorList>
    </citation>
    <scope>NUCLEOTIDE SEQUENCE [LARGE SCALE GENOMIC DNA]</scope>
    <source>
        <strain evidence="2 3">Philippines</strain>
    </source>
</reference>
<keyword evidence="1" id="KW-1133">Transmembrane helix</keyword>
<dbReference type="EMBL" id="KZ678128">
    <property type="protein sequence ID" value="PSN74770.1"/>
    <property type="molecule type" value="Genomic_DNA"/>
</dbReference>
<organism evidence="2 3">
    <name type="scientific">Corynespora cassiicola Philippines</name>
    <dbReference type="NCBI Taxonomy" id="1448308"/>
    <lineage>
        <taxon>Eukaryota</taxon>
        <taxon>Fungi</taxon>
        <taxon>Dikarya</taxon>
        <taxon>Ascomycota</taxon>
        <taxon>Pezizomycotina</taxon>
        <taxon>Dothideomycetes</taxon>
        <taxon>Pleosporomycetidae</taxon>
        <taxon>Pleosporales</taxon>
        <taxon>Corynesporascaceae</taxon>
        <taxon>Corynespora</taxon>
    </lineage>
</organism>
<gene>
    <name evidence="2" type="ORF">BS50DRAFT_23742</name>
</gene>
<evidence type="ECO:0000313" key="2">
    <source>
        <dbReference type="EMBL" id="PSN74770.1"/>
    </source>
</evidence>
<dbReference type="AlphaFoldDB" id="A0A2T2PAU9"/>
<evidence type="ECO:0000256" key="1">
    <source>
        <dbReference type="SAM" id="Phobius"/>
    </source>
</evidence>
<feature type="transmembrane region" description="Helical" evidence="1">
    <location>
        <begin position="130"/>
        <end position="152"/>
    </location>
</feature>
<feature type="transmembrane region" description="Helical" evidence="1">
    <location>
        <begin position="48"/>
        <end position="70"/>
    </location>
</feature>
<proteinExistence type="predicted"/>
<dbReference type="Proteomes" id="UP000240883">
    <property type="component" value="Unassembled WGS sequence"/>
</dbReference>
<keyword evidence="3" id="KW-1185">Reference proteome</keyword>
<keyword evidence="1" id="KW-0812">Transmembrane</keyword>
<evidence type="ECO:0000313" key="3">
    <source>
        <dbReference type="Proteomes" id="UP000240883"/>
    </source>
</evidence>
<accession>A0A2T2PAU9</accession>
<name>A0A2T2PAU9_CORCC</name>
<protein>
    <submittedName>
        <fullName evidence="2">Uncharacterized protein</fullName>
    </submittedName>
</protein>
<sequence>MAALCAWQGNIPGPPPSTANTMLQAPFNLSHPTLRNFPFFRRPRNPRVFALAFGLSLSIVDVFLNCWASAPFLFHLASAPCCHAFFSCHSANHCLGTPERSEHYHWISAASHSPSYWHYMRFMPTLGAEMPLALVFYPATLALLQHIIYDVYYLQMVVCSLSASRHVAYGTHASSWPFLK</sequence>
<keyword evidence="1" id="KW-0472">Membrane</keyword>